<evidence type="ECO:0000313" key="1">
    <source>
        <dbReference type="EMBL" id="KAA6363977.1"/>
    </source>
</evidence>
<protein>
    <submittedName>
        <fullName evidence="1">Uncharacterized protein</fullName>
    </submittedName>
</protein>
<dbReference type="AlphaFoldDB" id="A0A5J4U0B0"/>
<gene>
    <name evidence="1" type="ORF">EZS28_040498</name>
</gene>
<name>A0A5J4U0B0_9EUKA</name>
<feature type="non-terminal residue" evidence="1">
    <location>
        <position position="1"/>
    </location>
</feature>
<evidence type="ECO:0000313" key="2">
    <source>
        <dbReference type="Proteomes" id="UP000324800"/>
    </source>
</evidence>
<dbReference type="Proteomes" id="UP000324800">
    <property type="component" value="Unassembled WGS sequence"/>
</dbReference>
<organism evidence="1 2">
    <name type="scientific">Streblomastix strix</name>
    <dbReference type="NCBI Taxonomy" id="222440"/>
    <lineage>
        <taxon>Eukaryota</taxon>
        <taxon>Metamonada</taxon>
        <taxon>Preaxostyla</taxon>
        <taxon>Oxymonadida</taxon>
        <taxon>Streblomastigidae</taxon>
        <taxon>Streblomastix</taxon>
    </lineage>
</organism>
<reference evidence="1 2" key="1">
    <citation type="submission" date="2019-03" db="EMBL/GenBank/DDBJ databases">
        <title>Single cell metagenomics reveals metabolic interactions within the superorganism composed of flagellate Streblomastix strix and complex community of Bacteroidetes bacteria on its surface.</title>
        <authorList>
            <person name="Treitli S.C."/>
            <person name="Kolisko M."/>
            <person name="Husnik F."/>
            <person name="Keeling P."/>
            <person name="Hampl V."/>
        </authorList>
    </citation>
    <scope>NUCLEOTIDE SEQUENCE [LARGE SCALE GENOMIC DNA]</scope>
    <source>
        <strain evidence="1">ST1C</strain>
    </source>
</reference>
<accession>A0A5J4U0B0</accession>
<proteinExistence type="predicted"/>
<dbReference type="EMBL" id="SNRW01022225">
    <property type="protein sequence ID" value="KAA6363977.1"/>
    <property type="molecule type" value="Genomic_DNA"/>
</dbReference>
<comment type="caution">
    <text evidence="1">The sequence shown here is derived from an EMBL/GenBank/DDBJ whole genome shotgun (WGS) entry which is preliminary data.</text>
</comment>
<sequence>KFLDRLQRGGRAKLNKSYGSIQSLYLQCDQQRNPDISARKEAQIVQTSIQQRLTIQMSPNTENKGAWPVRSQAQLEQERVQEKRTVSIIELQQRLRAAEQED</sequence>